<accession>A0A1G9UA09</accession>
<organism evidence="1 2">
    <name type="scientific">Maricaulis salignorans</name>
    <dbReference type="NCBI Taxonomy" id="144026"/>
    <lineage>
        <taxon>Bacteria</taxon>
        <taxon>Pseudomonadati</taxon>
        <taxon>Pseudomonadota</taxon>
        <taxon>Alphaproteobacteria</taxon>
        <taxon>Maricaulales</taxon>
        <taxon>Maricaulaceae</taxon>
        <taxon>Maricaulis</taxon>
    </lineage>
</organism>
<evidence type="ECO:0000313" key="1">
    <source>
        <dbReference type="EMBL" id="SDM56769.1"/>
    </source>
</evidence>
<reference evidence="1 2" key="1">
    <citation type="submission" date="2016-10" db="EMBL/GenBank/DDBJ databases">
        <authorList>
            <person name="de Groot N.N."/>
        </authorList>
    </citation>
    <scope>NUCLEOTIDE SEQUENCE [LARGE SCALE GENOMIC DNA]</scope>
    <source>
        <strain evidence="1 2">DSM 16077</strain>
    </source>
</reference>
<dbReference type="AlphaFoldDB" id="A0A1G9UA09"/>
<keyword evidence="2" id="KW-1185">Reference proteome</keyword>
<proteinExistence type="predicted"/>
<gene>
    <name evidence="1" type="ORF">SAMN04488568_11457</name>
</gene>
<dbReference type="OrthoDB" id="894286at2"/>
<dbReference type="EMBL" id="FNHG01000014">
    <property type="protein sequence ID" value="SDM56769.1"/>
    <property type="molecule type" value="Genomic_DNA"/>
</dbReference>
<evidence type="ECO:0000313" key="2">
    <source>
        <dbReference type="Proteomes" id="UP000199759"/>
    </source>
</evidence>
<name>A0A1G9UA09_9PROT</name>
<protein>
    <submittedName>
        <fullName evidence="1">Uncharacterized protein</fullName>
    </submittedName>
</protein>
<dbReference type="Proteomes" id="UP000199759">
    <property type="component" value="Unassembled WGS sequence"/>
</dbReference>
<dbReference type="STRING" id="144026.SAMN04488568_11457"/>
<sequence length="204" mass="22986">MPLQNRVTPLGAIVSHEARGQLMGNRGCLHNDQQQLVDRRWTRPAWVTCSLVSNSGNKRKLMTPGKYTELFFTDEATSFAAGHRPCRQCRYDAYTRFQKAFGKAFPEHGERPSAVSMDKALHASRIERHSKQQITFEADLHSLPVGTFFVASGLPRPIQKFSDGYKVWSFDGYAQIELESDQLVTVLTPYPSVQAFKAGYFVGP</sequence>